<comment type="caution">
    <text evidence="2">The sequence shown here is derived from an EMBL/GenBank/DDBJ whole genome shotgun (WGS) entry which is preliminary data.</text>
</comment>
<evidence type="ECO:0000313" key="2">
    <source>
        <dbReference type="EMBL" id="KAE9004261.1"/>
    </source>
</evidence>
<feature type="region of interest" description="Disordered" evidence="1">
    <location>
        <begin position="18"/>
        <end position="135"/>
    </location>
</feature>
<organism evidence="2 3">
    <name type="scientific">Phytophthora rubi</name>
    <dbReference type="NCBI Taxonomy" id="129364"/>
    <lineage>
        <taxon>Eukaryota</taxon>
        <taxon>Sar</taxon>
        <taxon>Stramenopiles</taxon>
        <taxon>Oomycota</taxon>
        <taxon>Peronosporomycetes</taxon>
        <taxon>Peronosporales</taxon>
        <taxon>Peronosporaceae</taxon>
        <taxon>Phytophthora</taxon>
    </lineage>
</organism>
<evidence type="ECO:0000256" key="1">
    <source>
        <dbReference type="SAM" id="MobiDB-lite"/>
    </source>
</evidence>
<proteinExistence type="predicted"/>
<name>A0A6A3KAR2_9STRA</name>
<dbReference type="Proteomes" id="UP000429607">
    <property type="component" value="Unassembled WGS sequence"/>
</dbReference>
<dbReference type="EMBL" id="QXFV01001506">
    <property type="protein sequence ID" value="KAE9004261.1"/>
    <property type="molecule type" value="Genomic_DNA"/>
</dbReference>
<protein>
    <submittedName>
        <fullName evidence="2">Uncharacterized protein</fullName>
    </submittedName>
</protein>
<sequence>MPGEGDDDRIVAVNCLDPAETADEANECRSPSVDTKPYPAVDGGQDPGPSEEHATEEITERSELCNPVVSAQIDDSARPPGEPGEILTSVTTFSDSRADQAGGCEANKPKGDPEAEVTTDRAPTDPTDERSIRSDAERLEAVFVSVMAGGSPETVADADWGTNDTAEHLPNEIELTDYAHELAFLPDLTEPSSTTLDYSGPNVQNTDLQTDQQTKLVAVLQQHE</sequence>
<reference evidence="2 3" key="1">
    <citation type="submission" date="2018-09" db="EMBL/GenBank/DDBJ databases">
        <title>Genomic investigation of the strawberry pathogen Phytophthora fragariae indicates pathogenicity is determined by transcriptional variation in three key races.</title>
        <authorList>
            <person name="Adams T.M."/>
            <person name="Armitage A.D."/>
            <person name="Sobczyk M.K."/>
            <person name="Bates H.J."/>
            <person name="Dunwell J.M."/>
            <person name="Nellist C.F."/>
            <person name="Harrison R.J."/>
        </authorList>
    </citation>
    <scope>NUCLEOTIDE SEQUENCE [LARGE SCALE GENOMIC DNA]</scope>
    <source>
        <strain evidence="2 3">SCRP249</strain>
    </source>
</reference>
<gene>
    <name evidence="2" type="ORF">PR001_g17762</name>
</gene>
<feature type="compositionally biased region" description="Basic and acidic residues" evidence="1">
    <location>
        <begin position="50"/>
        <end position="63"/>
    </location>
</feature>
<feature type="compositionally biased region" description="Basic and acidic residues" evidence="1">
    <location>
        <begin position="107"/>
        <end position="135"/>
    </location>
</feature>
<accession>A0A6A3KAR2</accession>
<evidence type="ECO:0000313" key="3">
    <source>
        <dbReference type="Proteomes" id="UP000429607"/>
    </source>
</evidence>
<dbReference type="AlphaFoldDB" id="A0A6A3KAR2"/>